<keyword evidence="2" id="KW-1185">Reference proteome</keyword>
<sequence>MGNNRKIIDHGLYYKINKPVYVRSDLYEDITLDEEEVTSNTYEYMLEDIEANLEQTSDQRIVISEEEIGERNGDRCSVFSDSLLEDFNKNVSRENIESVTHTESSGMDESEISNSNMAVNETIYPMLNKKTMFYPDGTSETDRL</sequence>
<reference evidence="1 2" key="1">
    <citation type="submission" date="2022-12" db="EMBL/GenBank/DDBJ databases">
        <title>Chromosome-level genome of Tegillarca granosa.</title>
        <authorList>
            <person name="Kim J."/>
        </authorList>
    </citation>
    <scope>NUCLEOTIDE SEQUENCE [LARGE SCALE GENOMIC DNA]</scope>
    <source>
        <strain evidence="1">Teg-2019</strain>
        <tissue evidence="1">Adductor muscle</tissue>
    </source>
</reference>
<comment type="caution">
    <text evidence="1">The sequence shown here is derived from an EMBL/GenBank/DDBJ whole genome shotgun (WGS) entry which is preliminary data.</text>
</comment>
<proteinExistence type="predicted"/>
<name>A0ABQ9ELD9_TEGGR</name>
<evidence type="ECO:0000313" key="1">
    <source>
        <dbReference type="EMBL" id="KAJ8304407.1"/>
    </source>
</evidence>
<evidence type="ECO:0000313" key="2">
    <source>
        <dbReference type="Proteomes" id="UP001217089"/>
    </source>
</evidence>
<gene>
    <name evidence="1" type="ORF">KUTeg_017990</name>
</gene>
<dbReference type="Proteomes" id="UP001217089">
    <property type="component" value="Unassembled WGS sequence"/>
</dbReference>
<accession>A0ABQ9ELD9</accession>
<organism evidence="1 2">
    <name type="scientific">Tegillarca granosa</name>
    <name type="common">Malaysian cockle</name>
    <name type="synonym">Anadara granosa</name>
    <dbReference type="NCBI Taxonomy" id="220873"/>
    <lineage>
        <taxon>Eukaryota</taxon>
        <taxon>Metazoa</taxon>
        <taxon>Spiralia</taxon>
        <taxon>Lophotrochozoa</taxon>
        <taxon>Mollusca</taxon>
        <taxon>Bivalvia</taxon>
        <taxon>Autobranchia</taxon>
        <taxon>Pteriomorphia</taxon>
        <taxon>Arcoida</taxon>
        <taxon>Arcoidea</taxon>
        <taxon>Arcidae</taxon>
        <taxon>Tegillarca</taxon>
    </lineage>
</organism>
<protein>
    <submittedName>
        <fullName evidence="1">Uncharacterized protein</fullName>
    </submittedName>
</protein>
<dbReference type="EMBL" id="JARBDR010000903">
    <property type="protein sequence ID" value="KAJ8304407.1"/>
    <property type="molecule type" value="Genomic_DNA"/>
</dbReference>